<gene>
    <name evidence="2" type="ORF">DW787_06940</name>
</gene>
<dbReference type="EMBL" id="QSJI01000006">
    <property type="protein sequence ID" value="RHD55097.1"/>
    <property type="molecule type" value="Genomic_DNA"/>
</dbReference>
<evidence type="ECO:0000313" key="2">
    <source>
        <dbReference type="EMBL" id="RHD55097.1"/>
    </source>
</evidence>
<reference evidence="2 3" key="1">
    <citation type="submission" date="2018-08" db="EMBL/GenBank/DDBJ databases">
        <title>A genome reference for cultivated species of the human gut microbiota.</title>
        <authorList>
            <person name="Zou Y."/>
            <person name="Xue W."/>
            <person name="Luo G."/>
        </authorList>
    </citation>
    <scope>NUCLEOTIDE SEQUENCE [LARGE SCALE GENOMIC DNA]</scope>
    <source>
        <strain evidence="2 3">AM30-5LB</strain>
    </source>
</reference>
<feature type="domain" description="DUF4422" evidence="1">
    <location>
        <begin position="12"/>
        <end position="232"/>
    </location>
</feature>
<accession>A0A414FVD0</accession>
<dbReference type="Pfam" id="PF14393">
    <property type="entry name" value="DUF4422"/>
    <property type="match status" value="1"/>
</dbReference>
<evidence type="ECO:0000259" key="1">
    <source>
        <dbReference type="Pfam" id="PF14393"/>
    </source>
</evidence>
<name>A0A414FVD0_9ACTN</name>
<proteinExistence type="predicted"/>
<comment type="caution">
    <text evidence="2">The sequence shown here is derived from an EMBL/GenBank/DDBJ whole genome shotgun (WGS) entry which is preliminary data.</text>
</comment>
<dbReference type="Proteomes" id="UP000286050">
    <property type="component" value="Unassembled WGS sequence"/>
</dbReference>
<dbReference type="RefSeq" id="WP_118272214.1">
    <property type="nucleotide sequence ID" value="NZ_QSJI01000006.1"/>
</dbReference>
<sequence length="270" mass="30331">MDRIALNRDVVIGVAAHKPYRMPADAAYLPVHVGAALNPGACPGFQPDDEGESISALNASYSELTGLYWLWRNVDADVKGLVHYRRLLGSPDPARRHAEDPFDRVATGDELRSLVEESGVVLAKRRSYYIETVYSHYLHTFDGAQFDACRAVLSDICPEYVPAWDRLMRSRSAHIYNMFAMKADLFDAYCAWLFPVLEGLARRVDASGMTPFEARWPGRVSERLLDPWLEVNGVGYAELPVVSPEPVDWPSKIKGFLAAKFLGKKYEKSF</sequence>
<dbReference type="AlphaFoldDB" id="A0A414FVD0"/>
<evidence type="ECO:0000313" key="3">
    <source>
        <dbReference type="Proteomes" id="UP000286050"/>
    </source>
</evidence>
<dbReference type="InterPro" id="IPR025536">
    <property type="entry name" value="DUF4422"/>
</dbReference>
<protein>
    <submittedName>
        <fullName evidence="2">DUF4422 domain-containing protein</fullName>
    </submittedName>
</protein>
<organism evidence="2 3">
    <name type="scientific">Collinsella intestinalis</name>
    <dbReference type="NCBI Taxonomy" id="147207"/>
    <lineage>
        <taxon>Bacteria</taxon>
        <taxon>Bacillati</taxon>
        <taxon>Actinomycetota</taxon>
        <taxon>Coriobacteriia</taxon>
        <taxon>Coriobacteriales</taxon>
        <taxon>Coriobacteriaceae</taxon>
        <taxon>Collinsella</taxon>
    </lineage>
</organism>